<keyword evidence="3" id="KW-1185">Reference proteome</keyword>
<keyword evidence="1" id="KW-0472">Membrane</keyword>
<keyword evidence="1" id="KW-1133">Transmembrane helix</keyword>
<feature type="transmembrane region" description="Helical" evidence="1">
    <location>
        <begin position="74"/>
        <end position="93"/>
    </location>
</feature>
<reference evidence="2 3" key="1">
    <citation type="submission" date="2009-11" db="EMBL/GenBank/DDBJ databases">
        <title>Annotation of Allomyces macrogynus ATCC 38327.</title>
        <authorList>
            <consortium name="The Broad Institute Genome Sequencing Platform"/>
            <person name="Russ C."/>
            <person name="Cuomo C."/>
            <person name="Burger G."/>
            <person name="Gray M.W."/>
            <person name="Holland P.W.H."/>
            <person name="King N."/>
            <person name="Lang F.B.F."/>
            <person name="Roger A.J."/>
            <person name="Ruiz-Trillo I."/>
            <person name="Young S.K."/>
            <person name="Zeng Q."/>
            <person name="Gargeya S."/>
            <person name="Fitzgerald M."/>
            <person name="Haas B."/>
            <person name="Abouelleil A."/>
            <person name="Alvarado L."/>
            <person name="Arachchi H.M."/>
            <person name="Berlin A."/>
            <person name="Chapman S.B."/>
            <person name="Gearin G."/>
            <person name="Goldberg J."/>
            <person name="Griggs A."/>
            <person name="Gujja S."/>
            <person name="Hansen M."/>
            <person name="Heiman D."/>
            <person name="Howarth C."/>
            <person name="Larimer J."/>
            <person name="Lui A."/>
            <person name="MacDonald P.J.P."/>
            <person name="McCowen C."/>
            <person name="Montmayeur A."/>
            <person name="Murphy C."/>
            <person name="Neiman D."/>
            <person name="Pearson M."/>
            <person name="Priest M."/>
            <person name="Roberts A."/>
            <person name="Saif S."/>
            <person name="Shea T."/>
            <person name="Sisk P."/>
            <person name="Stolte C."/>
            <person name="Sykes S."/>
            <person name="Wortman J."/>
            <person name="Nusbaum C."/>
            <person name="Birren B."/>
        </authorList>
    </citation>
    <scope>NUCLEOTIDE SEQUENCE [LARGE SCALE GENOMIC DNA]</scope>
    <source>
        <strain evidence="2 3">ATCC 38327</strain>
    </source>
</reference>
<accession>A0A0L0S506</accession>
<dbReference type="Pfam" id="PF16015">
    <property type="entry name" value="Promethin"/>
    <property type="match status" value="1"/>
</dbReference>
<dbReference type="EMBL" id="GG745331">
    <property type="protein sequence ID" value="KNE57602.1"/>
    <property type="molecule type" value="Genomic_DNA"/>
</dbReference>
<dbReference type="Proteomes" id="UP000054350">
    <property type="component" value="Unassembled WGS sequence"/>
</dbReference>
<organism evidence="2 3">
    <name type="scientific">Allomyces macrogynus (strain ATCC 38327)</name>
    <name type="common">Allomyces javanicus var. macrogynus</name>
    <dbReference type="NCBI Taxonomy" id="578462"/>
    <lineage>
        <taxon>Eukaryota</taxon>
        <taxon>Fungi</taxon>
        <taxon>Fungi incertae sedis</taxon>
        <taxon>Blastocladiomycota</taxon>
        <taxon>Blastocladiomycetes</taxon>
        <taxon>Blastocladiales</taxon>
        <taxon>Blastocladiaceae</taxon>
        <taxon>Allomyces</taxon>
    </lineage>
</organism>
<name>A0A0L0S506_ALLM3</name>
<protein>
    <submittedName>
        <fullName evidence="2">Uncharacterized protein</fullName>
    </submittedName>
</protein>
<evidence type="ECO:0000313" key="2">
    <source>
        <dbReference type="EMBL" id="KNE57602.1"/>
    </source>
</evidence>
<dbReference type="AlphaFoldDB" id="A0A0L0S506"/>
<evidence type="ECO:0000313" key="3">
    <source>
        <dbReference type="Proteomes" id="UP000054350"/>
    </source>
</evidence>
<dbReference type="VEuPathDB" id="FungiDB:AMAG_03292"/>
<evidence type="ECO:0000256" key="1">
    <source>
        <dbReference type="SAM" id="Phobius"/>
    </source>
</evidence>
<feature type="transmembrane region" description="Helical" evidence="1">
    <location>
        <begin position="130"/>
        <end position="149"/>
    </location>
</feature>
<gene>
    <name evidence="2" type="ORF">AMAG_03292</name>
</gene>
<proteinExistence type="predicted"/>
<reference evidence="3" key="2">
    <citation type="submission" date="2009-11" db="EMBL/GenBank/DDBJ databases">
        <title>The Genome Sequence of Allomyces macrogynus strain ATCC 38327.</title>
        <authorList>
            <consortium name="The Broad Institute Genome Sequencing Platform"/>
            <person name="Russ C."/>
            <person name="Cuomo C."/>
            <person name="Shea T."/>
            <person name="Young S.K."/>
            <person name="Zeng Q."/>
            <person name="Koehrsen M."/>
            <person name="Haas B."/>
            <person name="Borodovsky M."/>
            <person name="Guigo R."/>
            <person name="Alvarado L."/>
            <person name="Berlin A."/>
            <person name="Borenstein D."/>
            <person name="Chen Z."/>
            <person name="Engels R."/>
            <person name="Freedman E."/>
            <person name="Gellesch M."/>
            <person name="Goldberg J."/>
            <person name="Griggs A."/>
            <person name="Gujja S."/>
            <person name="Heiman D."/>
            <person name="Hepburn T."/>
            <person name="Howarth C."/>
            <person name="Jen D."/>
            <person name="Larson L."/>
            <person name="Lewis B."/>
            <person name="Mehta T."/>
            <person name="Park D."/>
            <person name="Pearson M."/>
            <person name="Roberts A."/>
            <person name="Saif S."/>
            <person name="Shenoy N."/>
            <person name="Sisk P."/>
            <person name="Stolte C."/>
            <person name="Sykes S."/>
            <person name="Walk T."/>
            <person name="White J."/>
            <person name="Yandava C."/>
            <person name="Burger G."/>
            <person name="Gray M.W."/>
            <person name="Holland P.W.H."/>
            <person name="King N."/>
            <person name="Lang F.B.F."/>
            <person name="Roger A.J."/>
            <person name="Ruiz-Trillo I."/>
            <person name="Lander E."/>
            <person name="Nusbaum C."/>
        </authorList>
    </citation>
    <scope>NUCLEOTIDE SEQUENCE [LARGE SCALE GENOMIC DNA]</scope>
    <source>
        <strain evidence="3">ATCC 38327</strain>
    </source>
</reference>
<keyword evidence="1" id="KW-0812">Transmembrane</keyword>
<feature type="transmembrane region" description="Helical" evidence="1">
    <location>
        <begin position="100"/>
        <end position="124"/>
    </location>
</feature>
<sequence length="209" mass="21683">MSMMDRGTIAPGLQGPTTYGKDAPGLMQTASAQLSKLTGITSLATPVLDTGRKWGSIAYDTFRVYWDAYPGLRAFVYVFGALTAIPNVIFATYAAISFGIVATIATVGVAIVEGGILGFGLLFLGPVLFFSFWIALAVVGVFTALFYGLRALSIGLGTTQEITGLRSGITGGTLGAAKNAAAMSADLMEKVEAVVIGREGMPQPVSGRV</sequence>
<dbReference type="OrthoDB" id="5557445at2759"/>